<keyword evidence="3" id="KW-0547">Nucleotide-binding</keyword>
<comment type="similarity">
    <text evidence="2">Belongs to the GTP-binding SRP family.</text>
</comment>
<comment type="subcellular location">
    <subcellularLocation>
        <location evidence="1">Membrane</location>
        <topology evidence="1">Peripheral membrane protein</topology>
    </subcellularLocation>
</comment>
<dbReference type="PANTHER" id="PTHR43134">
    <property type="entry name" value="SIGNAL RECOGNITION PARTICLE RECEPTOR SUBUNIT ALPHA"/>
    <property type="match status" value="1"/>
</dbReference>
<keyword evidence="5" id="KW-0472">Membrane</keyword>
<dbReference type="Gene3D" id="1.20.120.1380">
    <property type="entry name" value="Flagellar FlhF biosynthesis protein, N domain"/>
    <property type="match status" value="1"/>
</dbReference>
<dbReference type="GO" id="GO:0005047">
    <property type="term" value="F:signal recognition particle binding"/>
    <property type="evidence" value="ECO:0007669"/>
    <property type="project" value="TreeGrafter"/>
</dbReference>
<dbReference type="SMART" id="SM00962">
    <property type="entry name" value="SRP54"/>
    <property type="match status" value="1"/>
</dbReference>
<evidence type="ECO:0000256" key="5">
    <source>
        <dbReference type="ARBA" id="ARBA00023136"/>
    </source>
</evidence>
<evidence type="ECO:0000259" key="6">
    <source>
        <dbReference type="SMART" id="SM00382"/>
    </source>
</evidence>
<keyword evidence="4" id="KW-0342">GTP-binding</keyword>
<feature type="domain" description="AAA+ ATPase" evidence="6">
    <location>
        <begin position="136"/>
        <end position="287"/>
    </location>
</feature>
<dbReference type="GO" id="GO:0005886">
    <property type="term" value="C:plasma membrane"/>
    <property type="evidence" value="ECO:0007669"/>
    <property type="project" value="TreeGrafter"/>
</dbReference>
<evidence type="ECO:0000256" key="1">
    <source>
        <dbReference type="ARBA" id="ARBA00004170"/>
    </source>
</evidence>
<feature type="domain" description="SRP54-type proteins GTP-binding" evidence="7">
    <location>
        <begin position="137"/>
        <end position="327"/>
    </location>
</feature>
<evidence type="ECO:0000256" key="2">
    <source>
        <dbReference type="ARBA" id="ARBA00008531"/>
    </source>
</evidence>
<dbReference type="Pfam" id="PF00448">
    <property type="entry name" value="SRP54"/>
    <property type="match status" value="1"/>
</dbReference>
<protein>
    <submittedName>
        <fullName evidence="8">Uncharacterized protein</fullName>
    </submittedName>
</protein>
<reference evidence="8" key="1">
    <citation type="submission" date="2018-06" db="EMBL/GenBank/DDBJ databases">
        <authorList>
            <person name="Zhirakovskaya E."/>
        </authorList>
    </citation>
    <scope>NUCLEOTIDE SEQUENCE</scope>
</reference>
<dbReference type="InterPro" id="IPR000897">
    <property type="entry name" value="SRP54_GTPase_dom"/>
</dbReference>
<accession>A0A3B0RJS9</accession>
<dbReference type="Gene3D" id="3.40.50.300">
    <property type="entry name" value="P-loop containing nucleotide triphosphate hydrolases"/>
    <property type="match status" value="1"/>
</dbReference>
<proteinExistence type="inferred from homology"/>
<dbReference type="InterPro" id="IPR027417">
    <property type="entry name" value="P-loop_NTPase"/>
</dbReference>
<dbReference type="SMART" id="SM00382">
    <property type="entry name" value="AAA"/>
    <property type="match status" value="1"/>
</dbReference>
<gene>
    <name evidence="8" type="ORF">MNBD_ALPHA01-1684</name>
</gene>
<dbReference type="InterPro" id="IPR003593">
    <property type="entry name" value="AAA+_ATPase"/>
</dbReference>
<dbReference type="EMBL" id="UOEJ01000046">
    <property type="protein sequence ID" value="VAV93390.1"/>
    <property type="molecule type" value="Genomic_DNA"/>
</dbReference>
<organism evidence="8">
    <name type="scientific">hydrothermal vent metagenome</name>
    <dbReference type="NCBI Taxonomy" id="652676"/>
    <lineage>
        <taxon>unclassified sequences</taxon>
        <taxon>metagenomes</taxon>
        <taxon>ecological metagenomes</taxon>
    </lineage>
</organism>
<evidence type="ECO:0000256" key="3">
    <source>
        <dbReference type="ARBA" id="ARBA00022741"/>
    </source>
</evidence>
<evidence type="ECO:0000256" key="4">
    <source>
        <dbReference type="ARBA" id="ARBA00023134"/>
    </source>
</evidence>
<sequence length="363" mass="39479">MRLKIFTAENMQAALKQVRDALGDDAIIVNSHEEDGMVKVTAALEIPTARARPLKIKKSGKPKPSPVQRSLKDLQQEDQIESLSLSHFLSHHGLDSTMTKRIVDTAASFDEDGTINSLAKALDIMFHFNPLDNDYQNRPIMLVGPPGVGKTVTAAKLASQVILSGRMVRVINTDVVRTGGTAQLDGYAEVLKTTVIEVSEPGLLAAAIDTNRQEGELVIIDTMGYNPFDNHEMAELHDYITACDVEPILVIAAGTDPLEAGEISENYARLGVRRFITTRLDVARRYASLLTTAGAMDLAFAGVGDTPYLAGGIKRLDSMGLARLLTRLATRKIYDLPADNMDSDGEVSDLIIDDEEDENNDSS</sequence>
<name>A0A3B0RJS9_9ZZZZ</name>
<dbReference type="GO" id="GO:0003924">
    <property type="term" value="F:GTPase activity"/>
    <property type="evidence" value="ECO:0007669"/>
    <property type="project" value="TreeGrafter"/>
</dbReference>
<dbReference type="PANTHER" id="PTHR43134:SF3">
    <property type="entry name" value="FLAGELLAR BIOSYNTHESIS PROTEIN FLHF"/>
    <property type="match status" value="1"/>
</dbReference>
<evidence type="ECO:0000259" key="7">
    <source>
        <dbReference type="SMART" id="SM00962"/>
    </source>
</evidence>
<dbReference type="AlphaFoldDB" id="A0A3B0RJS9"/>
<dbReference type="SUPFAM" id="SSF52540">
    <property type="entry name" value="P-loop containing nucleoside triphosphate hydrolases"/>
    <property type="match status" value="1"/>
</dbReference>
<dbReference type="GO" id="GO:0006614">
    <property type="term" value="P:SRP-dependent cotranslational protein targeting to membrane"/>
    <property type="evidence" value="ECO:0007669"/>
    <property type="project" value="InterPro"/>
</dbReference>
<dbReference type="GO" id="GO:0005525">
    <property type="term" value="F:GTP binding"/>
    <property type="evidence" value="ECO:0007669"/>
    <property type="project" value="UniProtKB-KW"/>
</dbReference>
<evidence type="ECO:0000313" key="8">
    <source>
        <dbReference type="EMBL" id="VAV93390.1"/>
    </source>
</evidence>